<evidence type="ECO:0000313" key="2">
    <source>
        <dbReference type="EMBL" id="KAJ6794136.1"/>
    </source>
</evidence>
<organism evidence="2 3">
    <name type="scientific">Iris pallida</name>
    <name type="common">Sweet iris</name>
    <dbReference type="NCBI Taxonomy" id="29817"/>
    <lineage>
        <taxon>Eukaryota</taxon>
        <taxon>Viridiplantae</taxon>
        <taxon>Streptophyta</taxon>
        <taxon>Embryophyta</taxon>
        <taxon>Tracheophyta</taxon>
        <taxon>Spermatophyta</taxon>
        <taxon>Magnoliopsida</taxon>
        <taxon>Liliopsida</taxon>
        <taxon>Asparagales</taxon>
        <taxon>Iridaceae</taxon>
        <taxon>Iridoideae</taxon>
        <taxon>Irideae</taxon>
        <taxon>Iris</taxon>
    </lineage>
</organism>
<name>A0AAX6DR00_IRIPA</name>
<dbReference type="Proteomes" id="UP001140949">
    <property type="component" value="Unassembled WGS sequence"/>
</dbReference>
<keyword evidence="3" id="KW-1185">Reference proteome</keyword>
<comment type="caution">
    <text evidence="2">The sequence shown here is derived from an EMBL/GenBank/DDBJ whole genome shotgun (WGS) entry which is preliminary data.</text>
</comment>
<proteinExistence type="predicted"/>
<protein>
    <submittedName>
        <fullName evidence="2">Uncharacterized protein</fullName>
    </submittedName>
</protein>
<sequence length="306" mass="33652">MELASSSGWQRICGSCGIQVLPKLSSQTLHAALLTSDELWIPNEEKRFELALYTMLAKGTFSEVKHAERESSTTEIAVATSDSSVLKGKNLIDNCGKQLLESEFQQMAIEYSLERHTAVVEPADCILDFQRDVPYSKSVPIRTPTCSQPLLDSRYSTKMEQPENLNLPPDSNTGRTSCSFVELRNGTEVSRIGGSEAAMEGPSGDSTCYQINNNIWLPRDQDCSSSSGVVTSDWERCMPPLWGGRIVGKGEAVGAQSNCGMRREEYDAFKNIFEGGSLLYCNMSFEALLNARKTTGRIGLSLQSCK</sequence>
<reference evidence="2" key="1">
    <citation type="journal article" date="2023" name="GigaByte">
        <title>Genome assembly of the bearded iris, Iris pallida Lam.</title>
        <authorList>
            <person name="Bruccoleri R.E."/>
            <person name="Oakeley E.J."/>
            <person name="Faust A.M.E."/>
            <person name="Altorfer M."/>
            <person name="Dessus-Babus S."/>
            <person name="Burckhardt D."/>
            <person name="Oertli M."/>
            <person name="Naumann U."/>
            <person name="Petersen F."/>
            <person name="Wong J."/>
        </authorList>
    </citation>
    <scope>NUCLEOTIDE SEQUENCE</scope>
    <source>
        <strain evidence="2">GSM-AAB239-AS_SAM_17_03QT</strain>
    </source>
</reference>
<dbReference type="PANTHER" id="PTHR47369">
    <property type="entry name" value="BTB/POZ DOMAIN-CONTAINING PROTEIN"/>
    <property type="match status" value="1"/>
</dbReference>
<dbReference type="AlphaFoldDB" id="A0AAX6DR00"/>
<dbReference type="EMBL" id="JANAVB010042420">
    <property type="protein sequence ID" value="KAJ6794136.1"/>
    <property type="molecule type" value="Genomic_DNA"/>
</dbReference>
<evidence type="ECO:0000256" key="1">
    <source>
        <dbReference type="SAM" id="MobiDB-lite"/>
    </source>
</evidence>
<gene>
    <name evidence="2" type="ORF">M6B38_231010</name>
</gene>
<dbReference type="PANTHER" id="PTHR47369:SF1">
    <property type="entry name" value="BTB_POZ DOMAIN-CONTAINING PROTEIN"/>
    <property type="match status" value="1"/>
</dbReference>
<accession>A0AAX6DR00</accession>
<evidence type="ECO:0000313" key="3">
    <source>
        <dbReference type="Proteomes" id="UP001140949"/>
    </source>
</evidence>
<feature type="region of interest" description="Disordered" evidence="1">
    <location>
        <begin position="157"/>
        <end position="177"/>
    </location>
</feature>
<reference evidence="2" key="2">
    <citation type="submission" date="2023-04" db="EMBL/GenBank/DDBJ databases">
        <authorList>
            <person name="Bruccoleri R.E."/>
            <person name="Oakeley E.J."/>
            <person name="Faust A.-M."/>
            <person name="Dessus-Babus S."/>
            <person name="Altorfer M."/>
            <person name="Burckhardt D."/>
            <person name="Oertli M."/>
            <person name="Naumann U."/>
            <person name="Petersen F."/>
            <person name="Wong J."/>
        </authorList>
    </citation>
    <scope>NUCLEOTIDE SEQUENCE</scope>
    <source>
        <strain evidence="2">GSM-AAB239-AS_SAM_17_03QT</strain>
        <tissue evidence="2">Leaf</tissue>
    </source>
</reference>